<keyword evidence="2" id="KW-1185">Reference proteome</keyword>
<dbReference type="KEGG" id="nai:NECAME_14757"/>
<proteinExistence type="predicted"/>
<name>W2SLM8_NECAM</name>
<accession>W2SLM8</accession>
<evidence type="ECO:0000313" key="2">
    <source>
        <dbReference type="Proteomes" id="UP000053676"/>
    </source>
</evidence>
<organism evidence="1 2">
    <name type="scientific">Necator americanus</name>
    <name type="common">Human hookworm</name>
    <dbReference type="NCBI Taxonomy" id="51031"/>
    <lineage>
        <taxon>Eukaryota</taxon>
        <taxon>Metazoa</taxon>
        <taxon>Ecdysozoa</taxon>
        <taxon>Nematoda</taxon>
        <taxon>Chromadorea</taxon>
        <taxon>Rhabditida</taxon>
        <taxon>Rhabditina</taxon>
        <taxon>Rhabditomorpha</taxon>
        <taxon>Strongyloidea</taxon>
        <taxon>Ancylostomatidae</taxon>
        <taxon>Bunostominae</taxon>
        <taxon>Necator</taxon>
    </lineage>
</organism>
<dbReference type="AlphaFoldDB" id="W2SLM8"/>
<dbReference type="EMBL" id="KI668953">
    <property type="protein sequence ID" value="ETN70448.1"/>
    <property type="molecule type" value="Genomic_DNA"/>
</dbReference>
<gene>
    <name evidence="1" type="ORF">NECAME_14757</name>
</gene>
<reference evidence="2" key="1">
    <citation type="journal article" date="2014" name="Nat. Genet.">
        <title>Genome of the human hookworm Necator americanus.</title>
        <authorList>
            <person name="Tang Y.T."/>
            <person name="Gao X."/>
            <person name="Rosa B.A."/>
            <person name="Abubucker S."/>
            <person name="Hallsworth-Pepin K."/>
            <person name="Martin J."/>
            <person name="Tyagi R."/>
            <person name="Heizer E."/>
            <person name="Zhang X."/>
            <person name="Bhonagiri-Palsikar V."/>
            <person name="Minx P."/>
            <person name="Warren W.C."/>
            <person name="Wang Q."/>
            <person name="Zhan B."/>
            <person name="Hotez P.J."/>
            <person name="Sternberg P.W."/>
            <person name="Dougall A."/>
            <person name="Gaze S.T."/>
            <person name="Mulvenna J."/>
            <person name="Sotillo J."/>
            <person name="Ranganathan S."/>
            <person name="Rabelo E.M."/>
            <person name="Wilson R.K."/>
            <person name="Felgner P.L."/>
            <person name="Bethony J."/>
            <person name="Hawdon J.M."/>
            <person name="Gasser R.B."/>
            <person name="Loukas A."/>
            <person name="Mitreva M."/>
        </authorList>
    </citation>
    <scope>NUCLEOTIDE SEQUENCE [LARGE SCALE GENOMIC DNA]</scope>
</reference>
<dbReference type="Proteomes" id="UP000053676">
    <property type="component" value="Unassembled WGS sequence"/>
</dbReference>
<protein>
    <submittedName>
        <fullName evidence="1">Uncharacterized protein</fullName>
    </submittedName>
</protein>
<evidence type="ECO:0000313" key="1">
    <source>
        <dbReference type="EMBL" id="ETN70448.1"/>
    </source>
</evidence>
<sequence>MFLSVTDVMVIPCERERGNSSKTASLPRGIYNRRLSTLPPSLAVSGRLEMWFVKNTEARFQKGQGQGINNR</sequence>